<evidence type="ECO:0000313" key="2">
    <source>
        <dbReference type="Proteomes" id="UP000001952"/>
    </source>
</evidence>
<reference evidence="1 2" key="1">
    <citation type="journal article" date="2006" name="Proc. Natl. Acad. Sci. U.S.A.">
        <title>Identification of genes subject to positive selection in uropathogenic strains of Escherichia coli: a comparative genomics approach.</title>
        <authorList>
            <person name="Chen S.L."/>
            <person name="Hung C.S."/>
            <person name="Xu J."/>
            <person name="Reigstad C.S."/>
            <person name="Magrini V."/>
            <person name="Sabo A."/>
            <person name="Blasiar D."/>
            <person name="Bieri T."/>
            <person name="Meyer R.R."/>
            <person name="Ozersky P."/>
            <person name="Armstrong J.R."/>
            <person name="Fulton R.S."/>
            <person name="Latreille J.P."/>
            <person name="Spieth J."/>
            <person name="Hooton T.M."/>
            <person name="Mardis E.R."/>
            <person name="Hultgren S.J."/>
            <person name="Gordon J.I."/>
        </authorList>
    </citation>
    <scope>NUCLEOTIDE SEQUENCE [LARGE SCALE GENOMIC DNA]</scope>
    <source>
        <strain evidence="2">UTI89 / UPEC</strain>
    </source>
</reference>
<sequence>MRSIAVTIISKASTCAHSSFDSSSFWASLNNNSAMRFFMYVFPYPKYGEVNIMFHNFIVSGSIIFMTKEILCANIFLFDYQRNVSLI</sequence>
<dbReference type="KEGG" id="eci:UTI89_C0400"/>
<gene>
    <name evidence="1" type="ordered locus">UTI89_C0400</name>
</gene>
<dbReference type="AlphaFoldDB" id="Q1RFG3"/>
<accession>Q1RFG3</accession>
<dbReference type="HOGENOM" id="CLU_2478411_0_0_6"/>
<evidence type="ECO:0000313" key="1">
    <source>
        <dbReference type="EMBL" id="ABE05901.1"/>
    </source>
</evidence>
<organism evidence="1 2">
    <name type="scientific">Escherichia coli (strain UTI89 / UPEC)</name>
    <dbReference type="NCBI Taxonomy" id="364106"/>
    <lineage>
        <taxon>Bacteria</taxon>
        <taxon>Pseudomonadati</taxon>
        <taxon>Pseudomonadota</taxon>
        <taxon>Gammaproteobacteria</taxon>
        <taxon>Enterobacterales</taxon>
        <taxon>Enterobacteriaceae</taxon>
        <taxon>Escherichia</taxon>
    </lineage>
</organism>
<protein>
    <submittedName>
        <fullName evidence="1">Uncharacterized protein</fullName>
    </submittedName>
</protein>
<dbReference type="EMBL" id="CP000243">
    <property type="protein sequence ID" value="ABE05901.1"/>
    <property type="molecule type" value="Genomic_DNA"/>
</dbReference>
<dbReference type="Proteomes" id="UP000001952">
    <property type="component" value="Chromosome"/>
</dbReference>
<name>Q1RFG3_ECOUT</name>
<proteinExistence type="predicted"/>